<dbReference type="PANTHER" id="PTHR11247">
    <property type="entry name" value="PALMITOYL-PROTEIN THIOESTERASE/DOLICHYLDIPHOSPHATASE 1"/>
    <property type="match status" value="1"/>
</dbReference>
<evidence type="ECO:0000256" key="6">
    <source>
        <dbReference type="ARBA" id="ARBA00023136"/>
    </source>
</evidence>
<keyword evidence="4 9" id="KW-0378">Hydrolase</keyword>
<organism evidence="13 14">
    <name type="scientific">Dinothrombium tinctorium</name>
    <dbReference type="NCBI Taxonomy" id="1965070"/>
    <lineage>
        <taxon>Eukaryota</taxon>
        <taxon>Metazoa</taxon>
        <taxon>Ecdysozoa</taxon>
        <taxon>Arthropoda</taxon>
        <taxon>Chelicerata</taxon>
        <taxon>Arachnida</taxon>
        <taxon>Acari</taxon>
        <taxon>Acariformes</taxon>
        <taxon>Trombidiformes</taxon>
        <taxon>Prostigmata</taxon>
        <taxon>Anystina</taxon>
        <taxon>Parasitengona</taxon>
        <taxon>Trombidioidea</taxon>
        <taxon>Trombidiidae</taxon>
        <taxon>Dinothrombium</taxon>
    </lineage>
</organism>
<dbReference type="PANTHER" id="PTHR11247:SF1">
    <property type="entry name" value="DOLICHYLDIPHOSPHATASE 1"/>
    <property type="match status" value="1"/>
</dbReference>
<feature type="transmembrane region" description="Helical" evidence="9">
    <location>
        <begin position="97"/>
        <end position="114"/>
    </location>
</feature>
<keyword evidence="14" id="KW-1185">Reference proteome</keyword>
<dbReference type="InterPro" id="IPR036938">
    <property type="entry name" value="PAP2/HPO_sf"/>
</dbReference>
<protein>
    <recommendedName>
        <fullName evidence="9">Dolichyldiphosphatase</fullName>
        <ecNumber evidence="9">3.6.1.43</ecNumber>
    </recommendedName>
</protein>
<comment type="similarity">
    <text evidence="2 9">Belongs to the dolichyldiphosphatase family.</text>
</comment>
<dbReference type="OrthoDB" id="302705at2759"/>
<evidence type="ECO:0000256" key="9">
    <source>
        <dbReference type="RuleBase" id="RU367078"/>
    </source>
</evidence>
<comment type="catalytic activity">
    <reaction evidence="8 9">
        <text>a di-trans,poly-cis-dolichyl diphosphate + H2O = a di-trans,poly-cis-dolichyl phosphate + phosphate + H(+)</text>
        <dbReference type="Rhea" id="RHEA:14385"/>
        <dbReference type="Rhea" id="RHEA-COMP:19498"/>
        <dbReference type="Rhea" id="RHEA-COMP:19506"/>
        <dbReference type="ChEBI" id="CHEBI:15377"/>
        <dbReference type="ChEBI" id="CHEBI:15378"/>
        <dbReference type="ChEBI" id="CHEBI:43474"/>
        <dbReference type="ChEBI" id="CHEBI:57497"/>
        <dbReference type="ChEBI" id="CHEBI:57683"/>
        <dbReference type="EC" id="3.6.1.43"/>
    </reaction>
</comment>
<dbReference type="InterPro" id="IPR000326">
    <property type="entry name" value="PAP2/HPO"/>
</dbReference>
<feature type="transmembrane region" description="Helical" evidence="9">
    <location>
        <begin position="121"/>
        <end position="140"/>
    </location>
</feature>
<dbReference type="Proteomes" id="UP000285301">
    <property type="component" value="Unassembled WGS sequence"/>
</dbReference>
<evidence type="ECO:0000313" key="12">
    <source>
        <dbReference type="EMBL" id="RWS06882.1"/>
    </source>
</evidence>
<dbReference type="GO" id="GO:0047874">
    <property type="term" value="F:dolichyldiphosphatase activity"/>
    <property type="evidence" value="ECO:0007669"/>
    <property type="project" value="UniProtKB-UniRule"/>
</dbReference>
<dbReference type="Gene3D" id="1.20.144.10">
    <property type="entry name" value="Phosphatidic acid phosphatase type 2/haloperoxidase"/>
    <property type="match status" value="1"/>
</dbReference>
<dbReference type="GO" id="GO:0008610">
    <property type="term" value="P:lipid biosynthetic process"/>
    <property type="evidence" value="ECO:0007669"/>
    <property type="project" value="TreeGrafter"/>
</dbReference>
<keyword evidence="3 9" id="KW-0812">Transmembrane</keyword>
<dbReference type="GO" id="GO:0006487">
    <property type="term" value="P:protein N-linked glycosylation"/>
    <property type="evidence" value="ECO:0007669"/>
    <property type="project" value="UniProtKB-UniRule"/>
</dbReference>
<evidence type="ECO:0000256" key="1">
    <source>
        <dbReference type="ARBA" id="ARBA00004141"/>
    </source>
</evidence>
<feature type="transmembrane region" description="Helical" evidence="9">
    <location>
        <begin position="25"/>
        <end position="43"/>
    </location>
</feature>
<evidence type="ECO:0000259" key="10">
    <source>
        <dbReference type="SMART" id="SM00014"/>
    </source>
</evidence>
<name>A0A3S3QF53_9ACAR</name>
<comment type="caution">
    <text evidence="13">The sequence shown here is derived from an EMBL/GenBank/DDBJ whole genome shotgun (WGS) entry which is preliminary data.</text>
</comment>
<reference evidence="13 14" key="1">
    <citation type="journal article" date="2018" name="Gigascience">
        <title>Genomes of trombidid mites reveal novel predicted allergens and laterally-transferred genes associated with secondary metabolism.</title>
        <authorList>
            <person name="Dong X."/>
            <person name="Chaisiri K."/>
            <person name="Xia D."/>
            <person name="Armstrong S.D."/>
            <person name="Fang Y."/>
            <person name="Donnelly M.J."/>
            <person name="Kadowaki T."/>
            <person name="McGarry J.W."/>
            <person name="Darby A.C."/>
            <person name="Makepeace B.L."/>
        </authorList>
    </citation>
    <scope>NUCLEOTIDE SEQUENCE [LARGE SCALE GENOMIC DNA]</scope>
    <source>
        <strain evidence="13">UoL-WK</strain>
    </source>
</reference>
<evidence type="ECO:0000313" key="13">
    <source>
        <dbReference type="EMBL" id="RWS08067.1"/>
    </source>
</evidence>
<evidence type="ECO:0000256" key="4">
    <source>
        <dbReference type="ARBA" id="ARBA00022801"/>
    </source>
</evidence>
<dbReference type="Pfam" id="PF01569">
    <property type="entry name" value="PAP2"/>
    <property type="match status" value="1"/>
</dbReference>
<accession>A0A3S3QF53</accession>
<dbReference type="SUPFAM" id="SSF48317">
    <property type="entry name" value="Acid phosphatase/Vanadium-dependent haloperoxidase"/>
    <property type="match status" value="1"/>
</dbReference>
<reference evidence="13" key="2">
    <citation type="submission" date="2018-11" db="EMBL/GenBank/DDBJ databases">
        <title>Trombidioid mite genomics.</title>
        <authorList>
            <person name="Dong X."/>
        </authorList>
    </citation>
    <scope>NUCLEOTIDE SEQUENCE</scope>
    <source>
        <strain evidence="13">UoL-WK</strain>
    </source>
</reference>
<dbReference type="AlphaFoldDB" id="A0A3S3QF53"/>
<evidence type="ECO:0000256" key="7">
    <source>
        <dbReference type="ARBA" id="ARBA00024907"/>
    </source>
</evidence>
<dbReference type="CDD" id="cd03382">
    <property type="entry name" value="PAP2_dolichyldiphosphatase"/>
    <property type="match status" value="1"/>
</dbReference>
<comment type="pathway">
    <text evidence="9">Protein modification; protein glycosylation.</text>
</comment>
<evidence type="ECO:0000313" key="11">
    <source>
        <dbReference type="EMBL" id="RWS06698.1"/>
    </source>
</evidence>
<evidence type="ECO:0000256" key="3">
    <source>
        <dbReference type="ARBA" id="ARBA00022692"/>
    </source>
</evidence>
<dbReference type="EC" id="3.6.1.43" evidence="9"/>
<comment type="subcellular location">
    <subcellularLocation>
        <location evidence="9">Endoplasmic reticulum membrane</location>
        <topology evidence="9">Multi-pass membrane protein</topology>
    </subcellularLocation>
    <subcellularLocation>
        <location evidence="1">Membrane</location>
        <topology evidence="1">Multi-pass membrane protein</topology>
    </subcellularLocation>
</comment>
<feature type="domain" description="Phosphatidic acid phosphatase type 2/haloperoxidase" evidence="10">
    <location>
        <begin position="52"/>
        <end position="174"/>
    </location>
</feature>
<dbReference type="SMART" id="SM00014">
    <property type="entry name" value="acidPPc"/>
    <property type="match status" value="1"/>
</dbReference>
<evidence type="ECO:0000313" key="14">
    <source>
        <dbReference type="Proteomes" id="UP000285301"/>
    </source>
</evidence>
<keyword evidence="9" id="KW-0256">Endoplasmic reticulum</keyword>
<sequence>MNDIEWVPLSLTYVKYPKGDHFGHLLAFISLTPFAILVAYFTLCTFNRDLQTISLFFAQLSNETLNYVLKNIIKQKRPMQVLRLSQSPKTYGMPSQHTQFMGFFCVFCCLYIAFKCNRKSRLFRFSMHFAAISSLISVTYSRSFLMTRVYLLYHSWMQCIVGAAVGGFFAVLMFFVIFNFLEPNYFEKIVNW</sequence>
<keyword evidence="5 9" id="KW-1133">Transmembrane helix</keyword>
<dbReference type="STRING" id="1965070.A0A3S3QF53"/>
<dbReference type="EMBL" id="NCKU01003153">
    <property type="protein sequence ID" value="RWS08067.1"/>
    <property type="molecule type" value="Genomic_DNA"/>
</dbReference>
<evidence type="ECO:0000256" key="5">
    <source>
        <dbReference type="ARBA" id="ARBA00022989"/>
    </source>
</evidence>
<feature type="transmembrane region" description="Helical" evidence="9">
    <location>
        <begin position="160"/>
        <end position="181"/>
    </location>
</feature>
<dbReference type="EMBL" id="NCKU01003935">
    <property type="protein sequence ID" value="RWS06698.1"/>
    <property type="molecule type" value="Genomic_DNA"/>
</dbReference>
<dbReference type="EMBL" id="NCKU01003817">
    <property type="protein sequence ID" value="RWS06882.1"/>
    <property type="molecule type" value="Genomic_DNA"/>
</dbReference>
<dbReference type="GO" id="GO:0005789">
    <property type="term" value="C:endoplasmic reticulum membrane"/>
    <property type="evidence" value="ECO:0007669"/>
    <property type="project" value="UniProtKB-SubCell"/>
</dbReference>
<gene>
    <name evidence="13" type="ORF">B4U79_11801</name>
    <name evidence="12" type="ORF">B4U79_14792</name>
    <name evidence="11" type="ORF">B4U79_15468</name>
</gene>
<dbReference type="InterPro" id="IPR039667">
    <property type="entry name" value="Dolichyldiphosphatase_PAP2"/>
</dbReference>
<dbReference type="UniPathway" id="UPA00378"/>
<keyword evidence="6 9" id="KW-0472">Membrane</keyword>
<proteinExistence type="inferred from homology"/>
<comment type="function">
    <text evidence="7 9">Required for efficient N-glycosylation. Necessary for maintaining optimal levels of dolichol-linked oligosaccharides. Hydrolyzes dolichyl pyrophosphate at a very high rate and dolichyl monophosphate at a much lower rate. Does not act on phosphatidate.</text>
</comment>
<evidence type="ECO:0000256" key="2">
    <source>
        <dbReference type="ARBA" id="ARBA00005518"/>
    </source>
</evidence>
<evidence type="ECO:0000256" key="8">
    <source>
        <dbReference type="ARBA" id="ARBA00047349"/>
    </source>
</evidence>